<evidence type="ECO:0000313" key="2">
    <source>
        <dbReference type="Proteomes" id="UP000054560"/>
    </source>
</evidence>
<reference evidence="1 2" key="1">
    <citation type="submission" date="2011-02" db="EMBL/GenBank/DDBJ databases">
        <title>The Genome Sequence of Sphaeroforma arctica JP610.</title>
        <authorList>
            <consortium name="The Broad Institute Genome Sequencing Platform"/>
            <person name="Russ C."/>
            <person name="Cuomo C."/>
            <person name="Young S.K."/>
            <person name="Zeng Q."/>
            <person name="Gargeya S."/>
            <person name="Alvarado L."/>
            <person name="Berlin A."/>
            <person name="Chapman S.B."/>
            <person name="Chen Z."/>
            <person name="Freedman E."/>
            <person name="Gellesch M."/>
            <person name="Goldberg J."/>
            <person name="Griggs A."/>
            <person name="Gujja S."/>
            <person name="Heilman E."/>
            <person name="Heiman D."/>
            <person name="Howarth C."/>
            <person name="Mehta T."/>
            <person name="Neiman D."/>
            <person name="Pearson M."/>
            <person name="Roberts A."/>
            <person name="Saif S."/>
            <person name="Shea T."/>
            <person name="Shenoy N."/>
            <person name="Sisk P."/>
            <person name="Stolte C."/>
            <person name="Sykes S."/>
            <person name="White J."/>
            <person name="Yandava C."/>
            <person name="Burger G."/>
            <person name="Gray M.W."/>
            <person name="Holland P.W.H."/>
            <person name="King N."/>
            <person name="Lang F.B.F."/>
            <person name="Roger A.J."/>
            <person name="Ruiz-Trillo I."/>
            <person name="Haas B."/>
            <person name="Nusbaum C."/>
            <person name="Birren B."/>
        </authorList>
    </citation>
    <scope>NUCLEOTIDE SEQUENCE [LARGE SCALE GENOMIC DNA]</scope>
    <source>
        <strain evidence="1 2">JP610</strain>
    </source>
</reference>
<feature type="non-terminal residue" evidence="1">
    <location>
        <position position="1"/>
    </location>
</feature>
<organism evidence="1 2">
    <name type="scientific">Sphaeroforma arctica JP610</name>
    <dbReference type="NCBI Taxonomy" id="667725"/>
    <lineage>
        <taxon>Eukaryota</taxon>
        <taxon>Ichthyosporea</taxon>
        <taxon>Ichthyophonida</taxon>
        <taxon>Sphaeroforma</taxon>
    </lineage>
</organism>
<evidence type="ECO:0000313" key="1">
    <source>
        <dbReference type="EMBL" id="KNC71539.1"/>
    </source>
</evidence>
<sequence>ITERGFGVALQYTKEHDSQLPLKLEETVGWIAVAHGDTLFTKPNNTTVWIVAEKEVATLNEGVPG</sequence>
<dbReference type="AlphaFoldDB" id="A0A0L0F4H8"/>
<keyword evidence="2" id="KW-1185">Reference proteome</keyword>
<name>A0A0L0F4H8_9EUKA</name>
<proteinExistence type="predicted"/>
<dbReference type="EMBL" id="KQ248581">
    <property type="protein sequence ID" value="KNC71539.1"/>
    <property type="molecule type" value="Genomic_DNA"/>
</dbReference>
<feature type="non-terminal residue" evidence="1">
    <location>
        <position position="65"/>
    </location>
</feature>
<accession>A0A0L0F4H8</accession>
<dbReference type="RefSeq" id="XP_014145441.1">
    <property type="nucleotide sequence ID" value="XM_014289966.1"/>
</dbReference>
<dbReference type="Proteomes" id="UP000054560">
    <property type="component" value="Unassembled WGS sequence"/>
</dbReference>
<dbReference type="GeneID" id="25916425"/>
<gene>
    <name evidence="1" type="ORF">SARC_15921</name>
</gene>
<protein>
    <submittedName>
        <fullName evidence="1">Uncharacterized protein</fullName>
    </submittedName>
</protein>